<dbReference type="GO" id="GO:0000976">
    <property type="term" value="F:transcription cis-regulatory region binding"/>
    <property type="evidence" value="ECO:0007669"/>
    <property type="project" value="TreeGrafter"/>
</dbReference>
<evidence type="ECO:0000256" key="1">
    <source>
        <dbReference type="ARBA" id="ARBA00023125"/>
    </source>
</evidence>
<dbReference type="Pfam" id="PF00440">
    <property type="entry name" value="TetR_N"/>
    <property type="match status" value="1"/>
</dbReference>
<dbReference type="InterPro" id="IPR001647">
    <property type="entry name" value="HTH_TetR"/>
</dbReference>
<feature type="DNA-binding region" description="H-T-H motif" evidence="2">
    <location>
        <begin position="36"/>
        <end position="55"/>
    </location>
</feature>
<dbReference type="PANTHER" id="PTHR30055">
    <property type="entry name" value="HTH-TYPE TRANSCRIPTIONAL REGULATOR RUTR"/>
    <property type="match status" value="1"/>
</dbReference>
<proteinExistence type="predicted"/>
<sequence length="205" mass="22676">MSTNERAGRPVDHSKDQAIFAAARMLLFRHGPGGISVEAVARLAEVSKVTVYRRYANREALIDAVISQQADHMAASLSIAPDSQSNAQAALTAFGTRLLTFLLSEEHLDFMRALRGATEFPADAMRKIYRSGPQTTLDKLTDWMRRAHQSGLANFSQPERSAELLLGMLMGLDLVRALYGEPSQRDSQNIAQHVDWVVAAFLQLH</sequence>
<dbReference type="SUPFAM" id="SSF46689">
    <property type="entry name" value="Homeodomain-like"/>
    <property type="match status" value="1"/>
</dbReference>
<dbReference type="InterPro" id="IPR036271">
    <property type="entry name" value="Tet_transcr_reg_TetR-rel_C_sf"/>
</dbReference>
<name>A0A1H3C7V1_9PROT</name>
<dbReference type="PANTHER" id="PTHR30055:SF146">
    <property type="entry name" value="HTH-TYPE TRANSCRIPTIONAL DUAL REGULATOR CECR"/>
    <property type="match status" value="1"/>
</dbReference>
<dbReference type="GO" id="GO:0003700">
    <property type="term" value="F:DNA-binding transcription factor activity"/>
    <property type="evidence" value="ECO:0007669"/>
    <property type="project" value="TreeGrafter"/>
</dbReference>
<dbReference type="Gene3D" id="1.10.357.10">
    <property type="entry name" value="Tetracycline Repressor, domain 2"/>
    <property type="match status" value="1"/>
</dbReference>
<feature type="domain" description="HTH tetR-type" evidence="3">
    <location>
        <begin position="13"/>
        <end position="73"/>
    </location>
</feature>
<gene>
    <name evidence="4" type="ORF">SAMN05421881_100295</name>
</gene>
<dbReference type="InterPro" id="IPR009057">
    <property type="entry name" value="Homeodomain-like_sf"/>
</dbReference>
<dbReference type="EMBL" id="FNOY01000002">
    <property type="protein sequence ID" value="SDX50181.1"/>
    <property type="molecule type" value="Genomic_DNA"/>
</dbReference>
<dbReference type="InterPro" id="IPR050109">
    <property type="entry name" value="HTH-type_TetR-like_transc_reg"/>
</dbReference>
<evidence type="ECO:0000313" key="4">
    <source>
        <dbReference type="EMBL" id="SDX50181.1"/>
    </source>
</evidence>
<keyword evidence="5" id="KW-1185">Reference proteome</keyword>
<dbReference type="AlphaFoldDB" id="A0A1H3C7V1"/>
<dbReference type="SUPFAM" id="SSF48498">
    <property type="entry name" value="Tetracyclin repressor-like, C-terminal domain"/>
    <property type="match status" value="1"/>
</dbReference>
<evidence type="ECO:0000256" key="2">
    <source>
        <dbReference type="PROSITE-ProRule" id="PRU00335"/>
    </source>
</evidence>
<dbReference type="InterPro" id="IPR039536">
    <property type="entry name" value="TetR_C_Proteobacteria"/>
</dbReference>
<dbReference type="PROSITE" id="PS50977">
    <property type="entry name" value="HTH_TETR_2"/>
    <property type="match status" value="1"/>
</dbReference>
<keyword evidence="1 2" id="KW-0238">DNA-binding</keyword>
<dbReference type="RefSeq" id="WP_090411173.1">
    <property type="nucleotide sequence ID" value="NZ_FNOY01000002.1"/>
</dbReference>
<dbReference type="Pfam" id="PF14246">
    <property type="entry name" value="TetR_C_7"/>
    <property type="match status" value="1"/>
</dbReference>
<accession>A0A1H3C7V1</accession>
<protein>
    <submittedName>
        <fullName evidence="4">TetR/AcrR family transcriptional regulator, mexJK operon transcriptional repressor</fullName>
    </submittedName>
</protein>
<reference evidence="4 5" key="1">
    <citation type="submission" date="2016-10" db="EMBL/GenBank/DDBJ databases">
        <authorList>
            <person name="de Groot N.N."/>
        </authorList>
    </citation>
    <scope>NUCLEOTIDE SEQUENCE [LARGE SCALE GENOMIC DNA]</scope>
    <source>
        <strain evidence="4 5">Nm1</strain>
    </source>
</reference>
<evidence type="ECO:0000313" key="5">
    <source>
        <dbReference type="Proteomes" id="UP000198640"/>
    </source>
</evidence>
<dbReference type="Proteomes" id="UP000198640">
    <property type="component" value="Unassembled WGS sequence"/>
</dbReference>
<dbReference type="OrthoDB" id="8535430at2"/>
<dbReference type="STRING" id="44576.SAMN05421881_100295"/>
<dbReference type="Gene3D" id="1.10.10.60">
    <property type="entry name" value="Homeodomain-like"/>
    <property type="match status" value="1"/>
</dbReference>
<organism evidence="4 5">
    <name type="scientific">Nitrosomonas halophila</name>
    <dbReference type="NCBI Taxonomy" id="44576"/>
    <lineage>
        <taxon>Bacteria</taxon>
        <taxon>Pseudomonadati</taxon>
        <taxon>Pseudomonadota</taxon>
        <taxon>Betaproteobacteria</taxon>
        <taxon>Nitrosomonadales</taxon>
        <taxon>Nitrosomonadaceae</taxon>
        <taxon>Nitrosomonas</taxon>
    </lineage>
</organism>
<evidence type="ECO:0000259" key="3">
    <source>
        <dbReference type="PROSITE" id="PS50977"/>
    </source>
</evidence>